<comment type="caution">
    <text evidence="1">The sequence shown here is derived from an EMBL/GenBank/DDBJ whole genome shotgun (WGS) entry which is preliminary data.</text>
</comment>
<keyword evidence="2" id="KW-1185">Reference proteome</keyword>
<dbReference type="Proteomes" id="UP001177744">
    <property type="component" value="Unassembled WGS sequence"/>
</dbReference>
<dbReference type="EMBL" id="JAULJE010000002">
    <property type="protein sequence ID" value="KAK1345721.1"/>
    <property type="molecule type" value="Genomic_DNA"/>
</dbReference>
<gene>
    <name evidence="1" type="ORF">QTO34_008185</name>
</gene>
<organism evidence="1 2">
    <name type="scientific">Cnephaeus nilssonii</name>
    <name type="common">Northern bat</name>
    <name type="synonym">Eptesicus nilssonii</name>
    <dbReference type="NCBI Taxonomy" id="3371016"/>
    <lineage>
        <taxon>Eukaryota</taxon>
        <taxon>Metazoa</taxon>
        <taxon>Chordata</taxon>
        <taxon>Craniata</taxon>
        <taxon>Vertebrata</taxon>
        <taxon>Euteleostomi</taxon>
        <taxon>Mammalia</taxon>
        <taxon>Eutheria</taxon>
        <taxon>Laurasiatheria</taxon>
        <taxon>Chiroptera</taxon>
        <taxon>Yangochiroptera</taxon>
        <taxon>Vespertilionidae</taxon>
        <taxon>Cnephaeus</taxon>
    </lineage>
</organism>
<evidence type="ECO:0000313" key="1">
    <source>
        <dbReference type="EMBL" id="KAK1345721.1"/>
    </source>
</evidence>
<name>A0AA40LTK6_CNENI</name>
<accession>A0AA40LTK6</accession>
<sequence>MAATPAGLRGLDTTILWLWAVGAAIFEGLKPLHLDLLGSWTQVDKRDLLRNPLHEQYGSQTGWAASALSHPAHLGQVPALPPLAPSLCSFPRSTTAKRGLSQSRELISVPHLEGKNRSQEDSSQSLPSSLQTAIFVFAAHSSQSLPSSSLLQTRESAVFVFAAARVQLLAEGTGRCRLVAVVFAIFEVNTQIIRKKNSFIVDMKKVLMVWREDQTSHNISLSQSLILRKVLTFFKSMRAERDEEAAEKSLKLAEVGS</sequence>
<proteinExistence type="predicted"/>
<evidence type="ECO:0000313" key="2">
    <source>
        <dbReference type="Proteomes" id="UP001177744"/>
    </source>
</evidence>
<dbReference type="AlphaFoldDB" id="A0AA40LTK6"/>
<protein>
    <submittedName>
        <fullName evidence="1">Uncharacterized protein</fullName>
    </submittedName>
</protein>
<reference evidence="1" key="1">
    <citation type="submission" date="2023-06" db="EMBL/GenBank/DDBJ databases">
        <title>Reference genome for the Northern bat (Eptesicus nilssonii), a most northern bat species.</title>
        <authorList>
            <person name="Laine V.N."/>
            <person name="Pulliainen A.T."/>
            <person name="Lilley T.M."/>
        </authorList>
    </citation>
    <scope>NUCLEOTIDE SEQUENCE</scope>
    <source>
        <strain evidence="1">BLF_Eptnil</strain>
        <tissue evidence="1">Kidney</tissue>
    </source>
</reference>